<dbReference type="PANTHER" id="PTHR30108">
    <property type="entry name" value="3-OCTAPRENYL-4-HYDROXYBENZOATE CARBOXY-LYASE-RELATED"/>
    <property type="match status" value="1"/>
</dbReference>
<dbReference type="GO" id="GO:0005829">
    <property type="term" value="C:cytosol"/>
    <property type="evidence" value="ECO:0007669"/>
    <property type="project" value="TreeGrafter"/>
</dbReference>
<dbReference type="Proteomes" id="UP000228945">
    <property type="component" value="Chromosome"/>
</dbReference>
<dbReference type="OrthoDB" id="9809841at2"/>
<dbReference type="InterPro" id="IPR002830">
    <property type="entry name" value="UbiD"/>
</dbReference>
<dbReference type="AlphaFoldDB" id="A0A2D2AUG4"/>
<feature type="domain" description="3-octaprenyl-4-hydroxybenzoate carboxy-lyase-like C-terminal" evidence="4">
    <location>
        <begin position="341"/>
        <end position="465"/>
    </location>
</feature>
<feature type="domain" description="3-octaprenyl-4-hydroxybenzoate carboxy-lyase-like N-terminal" evidence="3">
    <location>
        <begin position="10"/>
        <end position="80"/>
    </location>
</feature>
<dbReference type="RefSeq" id="WP_099620903.1">
    <property type="nucleotide sequence ID" value="NZ_CP024201.1"/>
</dbReference>
<dbReference type="Pfam" id="PF01977">
    <property type="entry name" value="UbiD"/>
    <property type="match status" value="1"/>
</dbReference>
<organism evidence="5 6">
    <name type="scientific">Caulobacter mirabilis</name>
    <dbReference type="NCBI Taxonomy" id="69666"/>
    <lineage>
        <taxon>Bacteria</taxon>
        <taxon>Pseudomonadati</taxon>
        <taxon>Pseudomonadota</taxon>
        <taxon>Alphaproteobacteria</taxon>
        <taxon>Caulobacterales</taxon>
        <taxon>Caulobacteraceae</taxon>
        <taxon>Caulobacter</taxon>
    </lineage>
</organism>
<evidence type="ECO:0000256" key="1">
    <source>
        <dbReference type="ARBA" id="ARBA00010021"/>
    </source>
</evidence>
<dbReference type="Gene3D" id="1.20.5.570">
    <property type="entry name" value="Single helix bin"/>
    <property type="match status" value="1"/>
</dbReference>
<dbReference type="KEGG" id="cmb:CSW64_04065"/>
<dbReference type="InterPro" id="IPR048304">
    <property type="entry name" value="UbiD_Rift_dom"/>
</dbReference>
<dbReference type="GO" id="GO:0006744">
    <property type="term" value="P:ubiquinone biosynthetic process"/>
    <property type="evidence" value="ECO:0007669"/>
    <property type="project" value="TreeGrafter"/>
</dbReference>
<dbReference type="PANTHER" id="PTHR30108:SF17">
    <property type="entry name" value="FERULIC ACID DECARBOXYLASE 1"/>
    <property type="match status" value="1"/>
</dbReference>
<protein>
    <recommendedName>
        <fullName evidence="7">UbiD family decarboxylase</fullName>
    </recommendedName>
</protein>
<evidence type="ECO:0000259" key="4">
    <source>
        <dbReference type="Pfam" id="PF20696"/>
    </source>
</evidence>
<gene>
    <name evidence="5" type="ORF">CSW64_04065</name>
</gene>
<keyword evidence="6" id="KW-1185">Reference proteome</keyword>
<dbReference type="Pfam" id="PF20696">
    <property type="entry name" value="UbiD_C"/>
    <property type="match status" value="1"/>
</dbReference>
<evidence type="ECO:0000259" key="2">
    <source>
        <dbReference type="Pfam" id="PF01977"/>
    </source>
</evidence>
<dbReference type="GO" id="GO:0008694">
    <property type="term" value="F:4-hydroxy-3-polyprenylbenzoate decarboxylase activity"/>
    <property type="evidence" value="ECO:0007669"/>
    <property type="project" value="TreeGrafter"/>
</dbReference>
<dbReference type="InterPro" id="IPR049383">
    <property type="entry name" value="UbiD-like_N"/>
</dbReference>
<dbReference type="FunFam" id="3.40.1670.10:FF:000001">
    <property type="entry name" value="3-octaprenyl-4-hydroxybenzoate carboxy-lyase"/>
    <property type="match status" value="1"/>
</dbReference>
<dbReference type="SUPFAM" id="SSF143968">
    <property type="entry name" value="UbiD C-terminal domain-like"/>
    <property type="match status" value="1"/>
</dbReference>
<feature type="domain" description="3-octaprenyl-4-hydroxybenzoate carboxy-lyase-like Rift-related" evidence="2">
    <location>
        <begin position="131"/>
        <end position="335"/>
    </location>
</feature>
<dbReference type="Pfam" id="PF20695">
    <property type="entry name" value="UbiD_N"/>
    <property type="match status" value="1"/>
</dbReference>
<dbReference type="InterPro" id="IPR049381">
    <property type="entry name" value="UbiD-like_C"/>
</dbReference>
<dbReference type="EMBL" id="CP024201">
    <property type="protein sequence ID" value="ATQ41646.1"/>
    <property type="molecule type" value="Genomic_DNA"/>
</dbReference>
<sequence>MAYRSLRDFIAKLEADGELVRVSEPVSTVLEMTEICTRLLANGGPAVLFEKPVMPDGSISPMPCLANLFGNVKRVAMGVTLGGEPRTTAGELREVGELLAFLRQPEPPRGLKGAMEMLPLAQTVLSMRPKTVKKAPVQEVVLKGDQIDLSKLPVQTCWPGEPAPLITWPLVVTKGPSDSREDDFNLGIYRMQVLGKDRAIMRWLAHRGGAQHYGRHKKAGRRDPLPACAVIGADPGVILGAVTPVPDTLSEYQFAGLLRGSKVDLVPAKTVPLMVPAQAEIVIEGHVLLDEFEDEGPYGDHTGYYNSVEKFPVFQATAITMRKDAIYHTTFTGRPPDEPSVLGEALNEVFIPLFQQQFPEVVDFWLPPEGCSYRIAVVSMKKAYPGHAKRVMLGVWSYLRQFMYTKWVIVVDDDIDARDWKDVMWALSTRMDPARDITIVENTPIDYLDFASPESGLGGKIGLDATNKWPPETKREWGEQIRMDQDVVDRVSDMWGRLGLPGDGKPIWK</sequence>
<evidence type="ECO:0008006" key="7">
    <source>
        <dbReference type="Google" id="ProtNLM"/>
    </source>
</evidence>
<name>A0A2D2AUG4_9CAUL</name>
<evidence type="ECO:0000313" key="5">
    <source>
        <dbReference type="EMBL" id="ATQ41646.1"/>
    </source>
</evidence>
<dbReference type="SUPFAM" id="SSF50475">
    <property type="entry name" value="FMN-binding split barrel"/>
    <property type="match status" value="1"/>
</dbReference>
<evidence type="ECO:0000259" key="3">
    <source>
        <dbReference type="Pfam" id="PF20695"/>
    </source>
</evidence>
<accession>A0A2D2AUG4</accession>
<dbReference type="Gene3D" id="3.40.1670.10">
    <property type="entry name" value="UbiD C-terminal domain-like"/>
    <property type="match status" value="1"/>
</dbReference>
<dbReference type="NCBIfam" id="TIGR00148">
    <property type="entry name" value="UbiD family decarboxylase"/>
    <property type="match status" value="1"/>
</dbReference>
<comment type="similarity">
    <text evidence="1">Belongs to the UbiD family.</text>
</comment>
<proteinExistence type="inferred from homology"/>
<evidence type="ECO:0000313" key="6">
    <source>
        <dbReference type="Proteomes" id="UP000228945"/>
    </source>
</evidence>
<reference evidence="5 6" key="1">
    <citation type="submission" date="2017-10" db="EMBL/GenBank/DDBJ databases">
        <title>Genome sequence of Caulobacter mirabilis FWC38.</title>
        <authorList>
            <person name="Fiebig A."/>
            <person name="Crosson S."/>
        </authorList>
    </citation>
    <scope>NUCLEOTIDE SEQUENCE [LARGE SCALE GENOMIC DNA]</scope>
    <source>
        <strain evidence="5 6">FWC 38</strain>
    </source>
</reference>